<dbReference type="EMBL" id="CDMY01000974">
    <property type="protein sequence ID" value="CEM38259.1"/>
    <property type="molecule type" value="Genomic_DNA"/>
</dbReference>
<name>A0A0G4H3H8_VITBC</name>
<protein>
    <submittedName>
        <fullName evidence="2">Uncharacterized protein</fullName>
    </submittedName>
</protein>
<dbReference type="AlphaFoldDB" id="A0A0G4H3H8"/>
<accession>A0A0G4H3H8</accession>
<feature type="chain" id="PRO_5005190880" evidence="1">
    <location>
        <begin position="23"/>
        <end position="173"/>
    </location>
</feature>
<dbReference type="InParanoid" id="A0A0G4H3H8"/>
<evidence type="ECO:0000313" key="2">
    <source>
        <dbReference type="EMBL" id="CEM38259.1"/>
    </source>
</evidence>
<gene>
    <name evidence="2" type="ORF">Vbra_1430</name>
</gene>
<sequence>MSRQAEILVMWWISLVAQKALGQSARVISRPHQEVHGGAASPIHGIDVLAAASGTSVDDDTMMDVRVSAAYGEVHSQSIAGVNIMEWTGHAIRFQAPVDAAPVVLSQLEYLPCQHCSNDTLSVSCSKRVREPPWIHMSICPPCLFTICLLSQVCRLFGGLCCTLSHSSAPTWG</sequence>
<organism evidence="2 3">
    <name type="scientific">Vitrella brassicaformis (strain CCMP3155)</name>
    <dbReference type="NCBI Taxonomy" id="1169540"/>
    <lineage>
        <taxon>Eukaryota</taxon>
        <taxon>Sar</taxon>
        <taxon>Alveolata</taxon>
        <taxon>Colpodellida</taxon>
        <taxon>Vitrellaceae</taxon>
        <taxon>Vitrella</taxon>
    </lineage>
</organism>
<dbReference type="PhylomeDB" id="A0A0G4H3H8"/>
<dbReference type="VEuPathDB" id="CryptoDB:Vbra_1430"/>
<evidence type="ECO:0000313" key="3">
    <source>
        <dbReference type="Proteomes" id="UP000041254"/>
    </source>
</evidence>
<proteinExistence type="predicted"/>
<feature type="signal peptide" evidence="1">
    <location>
        <begin position="1"/>
        <end position="22"/>
    </location>
</feature>
<keyword evidence="1" id="KW-0732">Signal</keyword>
<evidence type="ECO:0000256" key="1">
    <source>
        <dbReference type="SAM" id="SignalP"/>
    </source>
</evidence>
<reference evidence="2 3" key="1">
    <citation type="submission" date="2014-11" db="EMBL/GenBank/DDBJ databases">
        <authorList>
            <person name="Zhu J."/>
            <person name="Qi W."/>
            <person name="Song R."/>
        </authorList>
    </citation>
    <scope>NUCLEOTIDE SEQUENCE [LARGE SCALE GENOMIC DNA]</scope>
</reference>
<dbReference type="Proteomes" id="UP000041254">
    <property type="component" value="Unassembled WGS sequence"/>
</dbReference>
<keyword evidence="3" id="KW-1185">Reference proteome</keyword>